<dbReference type="PANTHER" id="PTHR43214">
    <property type="entry name" value="TWO-COMPONENT RESPONSE REGULATOR"/>
    <property type="match status" value="1"/>
</dbReference>
<dbReference type="PANTHER" id="PTHR43214:SF41">
    <property type="entry name" value="NITRATE_NITRITE RESPONSE REGULATOR PROTEIN NARP"/>
    <property type="match status" value="1"/>
</dbReference>
<proteinExistence type="predicted"/>
<gene>
    <name evidence="5" type="ORF">E9232_000264</name>
</gene>
<keyword evidence="3" id="KW-0804">Transcription</keyword>
<evidence type="ECO:0000256" key="3">
    <source>
        <dbReference type="ARBA" id="ARBA00023163"/>
    </source>
</evidence>
<dbReference type="CDD" id="cd06170">
    <property type="entry name" value="LuxR_C_like"/>
    <property type="match status" value="1"/>
</dbReference>
<evidence type="ECO:0000313" key="6">
    <source>
        <dbReference type="Proteomes" id="UP001262410"/>
    </source>
</evidence>
<keyword evidence="2 5" id="KW-0238">DNA-binding</keyword>
<organism evidence="5 6">
    <name type="scientific">Inquilinus ginsengisoli</name>
    <dbReference type="NCBI Taxonomy" id="363840"/>
    <lineage>
        <taxon>Bacteria</taxon>
        <taxon>Pseudomonadati</taxon>
        <taxon>Pseudomonadota</taxon>
        <taxon>Alphaproteobacteria</taxon>
        <taxon>Rhodospirillales</taxon>
        <taxon>Rhodospirillaceae</taxon>
        <taxon>Inquilinus</taxon>
    </lineage>
</organism>
<dbReference type="SUPFAM" id="SSF46894">
    <property type="entry name" value="C-terminal effector domain of the bipartite response regulators"/>
    <property type="match status" value="1"/>
</dbReference>
<dbReference type="InterPro" id="IPR016032">
    <property type="entry name" value="Sig_transdc_resp-reg_C-effctor"/>
</dbReference>
<dbReference type="InterPro" id="IPR036388">
    <property type="entry name" value="WH-like_DNA-bd_sf"/>
</dbReference>
<reference evidence="5 6" key="1">
    <citation type="submission" date="2023-07" db="EMBL/GenBank/DDBJ databases">
        <title>Sorghum-associated microbial communities from plants grown in Nebraska, USA.</title>
        <authorList>
            <person name="Schachtman D."/>
        </authorList>
    </citation>
    <scope>NUCLEOTIDE SEQUENCE [LARGE SCALE GENOMIC DNA]</scope>
    <source>
        <strain evidence="5 6">584</strain>
    </source>
</reference>
<feature type="domain" description="HTH luxR-type" evidence="4">
    <location>
        <begin position="312"/>
        <end position="377"/>
    </location>
</feature>
<evidence type="ECO:0000256" key="1">
    <source>
        <dbReference type="ARBA" id="ARBA00023015"/>
    </source>
</evidence>
<dbReference type="Proteomes" id="UP001262410">
    <property type="component" value="Unassembled WGS sequence"/>
</dbReference>
<dbReference type="PRINTS" id="PR00038">
    <property type="entry name" value="HTHLUXR"/>
</dbReference>
<dbReference type="EMBL" id="JAVDPW010000001">
    <property type="protein sequence ID" value="MDR6287765.1"/>
    <property type="molecule type" value="Genomic_DNA"/>
</dbReference>
<dbReference type="RefSeq" id="WP_309791670.1">
    <property type="nucleotide sequence ID" value="NZ_JAVDPW010000001.1"/>
</dbReference>
<accession>A0ABU1JGL9</accession>
<dbReference type="SMART" id="SM00421">
    <property type="entry name" value="HTH_LUXR"/>
    <property type="match status" value="1"/>
</dbReference>
<dbReference type="PROSITE" id="PS50043">
    <property type="entry name" value="HTH_LUXR_2"/>
    <property type="match status" value="1"/>
</dbReference>
<keyword evidence="1" id="KW-0805">Transcription regulation</keyword>
<comment type="caution">
    <text evidence="5">The sequence shown here is derived from an EMBL/GenBank/DDBJ whole genome shotgun (WGS) entry which is preliminary data.</text>
</comment>
<sequence length="387" mass="42190">MADGLSDLIARIYDAALDQGLWDSVLNDLARQFADGHASLYLLHESDDVDTAAFEALAATSSWDPAFIDSYAQHFWRTNPWSDRVLQRGVGEVTVSDTLVPRNSLERTEFYSDWLRPQQLFSGIGGTFLRRGGVSAHISVLHASPMTEQDTERLTTLMRLLLPHFARAAQVHQRLGDVTTQRDALETGLDRLSIGVILTDPTGRVSFSNRVADDLLRAGTALRVDQRGLICASQPSETARLRQLIASASIILDDPGLEPGGGLTLSDTGGDDRLAVLVAPVGRGRPLLGLTQPKAAIFIAGPTPANQMSQPELRRLYGLTATEARIAGELAAGLSLKQIATRLDVSYETIRNHLKKIFAKTRTNRQSELVRQLLRNLPAIGGRSEAV</sequence>
<protein>
    <submittedName>
        <fullName evidence="5">DNA-binding CsgD family transcriptional regulator</fullName>
    </submittedName>
</protein>
<evidence type="ECO:0000256" key="2">
    <source>
        <dbReference type="ARBA" id="ARBA00023125"/>
    </source>
</evidence>
<evidence type="ECO:0000259" key="4">
    <source>
        <dbReference type="PROSITE" id="PS50043"/>
    </source>
</evidence>
<name>A0ABU1JGL9_9PROT</name>
<keyword evidence="6" id="KW-1185">Reference proteome</keyword>
<dbReference type="InterPro" id="IPR000792">
    <property type="entry name" value="Tscrpt_reg_LuxR_C"/>
</dbReference>
<dbReference type="InterPro" id="IPR039420">
    <property type="entry name" value="WalR-like"/>
</dbReference>
<dbReference type="Gene3D" id="1.10.10.10">
    <property type="entry name" value="Winged helix-like DNA-binding domain superfamily/Winged helix DNA-binding domain"/>
    <property type="match status" value="1"/>
</dbReference>
<dbReference type="Pfam" id="PF00196">
    <property type="entry name" value="GerE"/>
    <property type="match status" value="1"/>
</dbReference>
<dbReference type="GO" id="GO:0003677">
    <property type="term" value="F:DNA binding"/>
    <property type="evidence" value="ECO:0007669"/>
    <property type="project" value="UniProtKB-KW"/>
</dbReference>
<evidence type="ECO:0000313" key="5">
    <source>
        <dbReference type="EMBL" id="MDR6287765.1"/>
    </source>
</evidence>